<evidence type="ECO:0000313" key="8">
    <source>
        <dbReference type="Proteomes" id="UP000219286"/>
    </source>
</evidence>
<dbReference type="InterPro" id="IPR036318">
    <property type="entry name" value="FAD-bd_PCMH-like_sf"/>
</dbReference>
<dbReference type="AlphaFoldDB" id="A0A2H2Z8C7"/>
<dbReference type="Gene3D" id="3.30.465.10">
    <property type="match status" value="1"/>
</dbReference>
<keyword evidence="2" id="KW-0285">Flavoprotein</keyword>
<evidence type="ECO:0000256" key="3">
    <source>
        <dbReference type="ARBA" id="ARBA00022827"/>
    </source>
</evidence>
<protein>
    <submittedName>
        <fullName evidence="7">FAD-linked oxidase</fullName>
    </submittedName>
</protein>
<feature type="domain" description="FAD-binding PCMH-type" evidence="6">
    <location>
        <begin position="62"/>
        <end position="236"/>
    </location>
</feature>
<name>A0A2H2Z8C7_TRIPA</name>
<dbReference type="GO" id="GO:0071949">
    <property type="term" value="F:FAD binding"/>
    <property type="evidence" value="ECO:0007669"/>
    <property type="project" value="InterPro"/>
</dbReference>
<dbReference type="PANTHER" id="PTHR42973:SF7">
    <property type="entry name" value="FAD-BINDING PCMH-TYPE DOMAIN-CONTAINING PROTEIN"/>
    <property type="match status" value="1"/>
</dbReference>
<evidence type="ECO:0000259" key="6">
    <source>
        <dbReference type="PROSITE" id="PS51387"/>
    </source>
</evidence>
<keyword evidence="3" id="KW-0274">FAD</keyword>
<evidence type="ECO:0000256" key="4">
    <source>
        <dbReference type="ARBA" id="ARBA00023002"/>
    </source>
</evidence>
<sequence>MSSITAGPDYHTLPPPGASSTATIEQDAPALLELHRQVPDLHIYTATSPDFDALNRVNDRTITTLPLATVRPTSEAQIAAAVRYISQNGLTLAIRNSGVDQGGRSRAYGPKDVSLDVRSLNKMVLSADRSMVTIDGGVTGGNLLRFLDSHRLTTPTAFSTTVGYVGWACGGGYSSLNGIMGMGVDNILGGRVVLADGHVMDTDDADCDPDLLWTLRGGGAGIVGVVSSLRVRVHRRPDCLAGLIMFPLEETPQIAQKLSELYAWKKPPKFAGDTAVMKGPEGDGALFSFLFHWSLEDDGSDFDEAKEYLERVLKMGTVILNTVAESKLTIILSVMQTLYKFELTVQIATPYAFLLSIPMPVLYADLVYHKRTISVPGWSEELGRIISEPLPTPTSIIIMHDSHGAGTRASGAALEENAAFQNREPHLMFGFFPSAHPDDREGIEKGRAWADRLFDSVTNAGLAMPSHYINFSTPAKGDGLGYYGPEGIVRIRAVKRRLDPSNLFAKSTPDIAET</sequence>
<dbReference type="PROSITE" id="PS51387">
    <property type="entry name" value="FAD_PCMH"/>
    <property type="match status" value="1"/>
</dbReference>
<dbReference type="Gene3D" id="3.30.43.10">
    <property type="entry name" value="Uridine Diphospho-n-acetylenolpyruvylglucosamine Reductase, domain 2"/>
    <property type="match status" value="1"/>
</dbReference>
<reference evidence="7 8" key="1">
    <citation type="journal article" date="2015" name="Genome Announc.">
        <title>Genome sequence and annotation of Trichoderma parareesei, the ancestor of the cellulase producer Trichoderma reesei.</title>
        <authorList>
            <person name="Yang D."/>
            <person name="Pomraning K."/>
            <person name="Kopchinskiy A."/>
            <person name="Karimi Aghcheh R."/>
            <person name="Atanasova L."/>
            <person name="Chenthamara K."/>
            <person name="Baker S.E."/>
            <person name="Zhang R."/>
            <person name="Shen Q."/>
            <person name="Freitag M."/>
            <person name="Kubicek C.P."/>
            <person name="Druzhinina I.S."/>
        </authorList>
    </citation>
    <scope>NUCLEOTIDE SEQUENCE [LARGE SCALE GENOMIC DNA]</scope>
    <source>
        <strain evidence="7 8">CBS 125925</strain>
    </source>
</reference>
<keyword evidence="8" id="KW-1185">Reference proteome</keyword>
<dbReference type="InterPro" id="IPR050416">
    <property type="entry name" value="FAD-linked_Oxidoreductase"/>
</dbReference>
<gene>
    <name evidence="7" type="ORF">A9Z42_0028210</name>
</gene>
<dbReference type="InterPro" id="IPR016167">
    <property type="entry name" value="FAD-bd_PCMH_sub1"/>
</dbReference>
<dbReference type="InterPro" id="IPR006094">
    <property type="entry name" value="Oxid_FAD_bind_N"/>
</dbReference>
<dbReference type="InterPro" id="IPR016169">
    <property type="entry name" value="FAD-bd_PCMH_sub2"/>
</dbReference>
<dbReference type="SUPFAM" id="SSF56176">
    <property type="entry name" value="FAD-binding/transporter-associated domain-like"/>
    <property type="match status" value="1"/>
</dbReference>
<dbReference type="GO" id="GO:0016491">
    <property type="term" value="F:oxidoreductase activity"/>
    <property type="evidence" value="ECO:0007669"/>
    <property type="project" value="UniProtKB-KW"/>
</dbReference>
<comment type="similarity">
    <text evidence="1">Belongs to the oxygen-dependent FAD-linked oxidoreductase family.</text>
</comment>
<dbReference type="SUPFAM" id="SSF55103">
    <property type="entry name" value="FAD-linked oxidases, C-terminal domain"/>
    <property type="match status" value="1"/>
</dbReference>
<dbReference type="PANTHER" id="PTHR42973">
    <property type="entry name" value="BINDING OXIDOREDUCTASE, PUTATIVE (AFU_ORTHOLOGUE AFUA_1G17690)-RELATED"/>
    <property type="match status" value="1"/>
</dbReference>
<proteinExistence type="inferred from homology"/>
<evidence type="ECO:0000256" key="5">
    <source>
        <dbReference type="SAM" id="MobiDB-lite"/>
    </source>
</evidence>
<dbReference type="InterPro" id="IPR016166">
    <property type="entry name" value="FAD-bd_PCMH"/>
</dbReference>
<dbReference type="EMBL" id="LFMI01000320">
    <property type="protein sequence ID" value="OTA02468.1"/>
    <property type="molecule type" value="Genomic_DNA"/>
</dbReference>
<comment type="caution">
    <text evidence="7">The sequence shown here is derived from an EMBL/GenBank/DDBJ whole genome shotgun (WGS) entry which is preliminary data.</text>
</comment>
<dbReference type="Gene3D" id="3.40.462.20">
    <property type="match status" value="1"/>
</dbReference>
<feature type="region of interest" description="Disordered" evidence="5">
    <location>
        <begin position="1"/>
        <end position="22"/>
    </location>
</feature>
<dbReference type="Pfam" id="PF01565">
    <property type="entry name" value="FAD_binding_4"/>
    <property type="match status" value="1"/>
</dbReference>
<evidence type="ECO:0000256" key="1">
    <source>
        <dbReference type="ARBA" id="ARBA00005466"/>
    </source>
</evidence>
<dbReference type="InterPro" id="IPR016164">
    <property type="entry name" value="FAD-linked_Oxase-like_C"/>
</dbReference>
<dbReference type="Proteomes" id="UP000219286">
    <property type="component" value="Unassembled WGS sequence"/>
</dbReference>
<organism evidence="7 8">
    <name type="scientific">Trichoderma parareesei</name>
    <name type="common">Filamentous fungus</name>
    <dbReference type="NCBI Taxonomy" id="858221"/>
    <lineage>
        <taxon>Eukaryota</taxon>
        <taxon>Fungi</taxon>
        <taxon>Dikarya</taxon>
        <taxon>Ascomycota</taxon>
        <taxon>Pezizomycotina</taxon>
        <taxon>Sordariomycetes</taxon>
        <taxon>Hypocreomycetidae</taxon>
        <taxon>Hypocreales</taxon>
        <taxon>Hypocreaceae</taxon>
        <taxon>Trichoderma</taxon>
    </lineage>
</organism>
<evidence type="ECO:0000256" key="2">
    <source>
        <dbReference type="ARBA" id="ARBA00022630"/>
    </source>
</evidence>
<dbReference type="OrthoDB" id="407275at2759"/>
<accession>A0A2H2Z8C7</accession>
<keyword evidence="4" id="KW-0560">Oxidoreductase</keyword>
<evidence type="ECO:0000313" key="7">
    <source>
        <dbReference type="EMBL" id="OTA02468.1"/>
    </source>
</evidence>